<evidence type="ECO:0000313" key="2">
    <source>
        <dbReference type="Proteomes" id="UP001209257"/>
    </source>
</evidence>
<dbReference type="EMBL" id="JAOTJC010000008">
    <property type="protein sequence ID" value="MCU7555053.1"/>
    <property type="molecule type" value="Genomic_DNA"/>
</dbReference>
<dbReference type="InterPro" id="IPR016181">
    <property type="entry name" value="Acyl_CoA_acyltransferase"/>
</dbReference>
<dbReference type="RefSeq" id="WP_262994333.1">
    <property type="nucleotide sequence ID" value="NZ_JAOTJC010000008.1"/>
</dbReference>
<evidence type="ECO:0000313" key="1">
    <source>
        <dbReference type="EMBL" id="MCU7555053.1"/>
    </source>
</evidence>
<dbReference type="Pfam" id="PF04339">
    <property type="entry name" value="FemAB_like"/>
    <property type="match status" value="1"/>
</dbReference>
<dbReference type="Proteomes" id="UP001209257">
    <property type="component" value="Unassembled WGS sequence"/>
</dbReference>
<dbReference type="InterPro" id="IPR007434">
    <property type="entry name" value="FemAB-like"/>
</dbReference>
<sequence>MGLRVRFINHIGEVTEEHWQRLSNGCGPFLTYQFLRALEDSHSVGGKTGWQPYHLLIENEAAELVAAMPGYLKSHSYGEYVFDHAWADAYHQHGRAYYPKWISAVPFTPVTGPRLLHADGYPPEALQASIEEAMATLAAEGCSSAHVLFAPSATSSVLPQHFATRYSVQFQWHNYQYRHNDDFLAALTSRKRKSVRKAYAQIQQQDVELTTLAGDDINDEDMAFFYQCYQRTYLKRSGHTGYLTKTFFDLLYRQCRSSLMLVTARQHGEPVASALFLHDSSGLYGRYWGSLKDIDGLHFVCCYFEGIWFAIKHQLPLFNPGTQGEHKILRGFEPVLCRSFHHLFAAEYHHAVADYLHRETPAVFHYFNQALDVLPFNADFKNALNAVPIELVADGNYNNNE</sequence>
<organism evidence="1 2">
    <name type="scientific">Alteromonas salexigens</name>
    <dbReference type="NCBI Taxonomy" id="2982530"/>
    <lineage>
        <taxon>Bacteria</taxon>
        <taxon>Pseudomonadati</taxon>
        <taxon>Pseudomonadota</taxon>
        <taxon>Gammaproteobacteria</taxon>
        <taxon>Alteromonadales</taxon>
        <taxon>Alteromonadaceae</taxon>
        <taxon>Alteromonas/Salinimonas group</taxon>
        <taxon>Alteromonas</taxon>
    </lineage>
</organism>
<gene>
    <name evidence="1" type="ORF">OCL06_10610</name>
</gene>
<dbReference type="PANTHER" id="PTHR47017">
    <property type="entry name" value="ACYL-COA"/>
    <property type="match status" value="1"/>
</dbReference>
<dbReference type="PANTHER" id="PTHR47017:SF1">
    <property type="entry name" value="ACYL-COA"/>
    <property type="match status" value="1"/>
</dbReference>
<dbReference type="Gene3D" id="3.40.630.30">
    <property type="match status" value="1"/>
</dbReference>
<keyword evidence="2" id="KW-1185">Reference proteome</keyword>
<dbReference type="SUPFAM" id="SSF55729">
    <property type="entry name" value="Acyl-CoA N-acyltransferases (Nat)"/>
    <property type="match status" value="1"/>
</dbReference>
<reference evidence="2" key="1">
    <citation type="submission" date="2023-07" db="EMBL/GenBank/DDBJ databases">
        <title>Study on multiphase classification of strain Alteromonas salexigens isolated from the Yellow Sea.</title>
        <authorList>
            <person name="Sun L."/>
        </authorList>
    </citation>
    <scope>NUCLEOTIDE SEQUENCE [LARGE SCALE GENOMIC DNA]</scope>
    <source>
        <strain evidence="2">ASW11-19</strain>
    </source>
</reference>
<comment type="caution">
    <text evidence="1">The sequence shown here is derived from an EMBL/GenBank/DDBJ whole genome shotgun (WGS) entry which is preliminary data.</text>
</comment>
<proteinExistence type="predicted"/>
<name>A0ABT2VQA2_9ALTE</name>
<accession>A0ABT2VQA2</accession>
<protein>
    <submittedName>
        <fullName evidence="1">GNAT family N-acetyltransferase</fullName>
    </submittedName>
</protein>